<sequence length="209" mass="21197">MPALSSHPKASASPTLSPSPIRLGKGRGFRTRALCTVAAATAAVALVGAVCRAPIAWAAGGINLAPGISVTPAPGWTVSDQGGGWVSLHNATSSAEIEIRVKPANGSDPVALLQSDIDQLSSVSTTGLSNVRDLSVPSPKPAHGNFNEGASMDYSADGTSRMGAIPVTGSFVELLNTSNHMSAFVVYTENGDAPADADGEAQMMLDSLL</sequence>
<evidence type="ECO:0000256" key="1">
    <source>
        <dbReference type="SAM" id="MobiDB-lite"/>
    </source>
</evidence>
<reference evidence="2" key="1">
    <citation type="submission" date="2020-07" db="EMBL/GenBank/DDBJ databases">
        <title>Description of Mycobacterium gordonae subsp. intergordonae subsp.nov. and Mycobacterium gordonae subsp. gordonae subsp. nov.</title>
        <authorList>
            <person name="Huang H."/>
        </authorList>
    </citation>
    <scope>NUCLEOTIDE SEQUENCE [LARGE SCALE GENOMIC DNA]</scope>
    <source>
        <strain evidence="2">24T</strain>
    </source>
</reference>
<proteinExistence type="predicted"/>
<name>A0A7D6HWT5_9MYCO</name>
<dbReference type="EMBL" id="CP059165">
    <property type="protein sequence ID" value="QLL08793.1"/>
    <property type="molecule type" value="Genomic_DNA"/>
</dbReference>
<accession>A0A7D6HWT5</accession>
<gene>
    <name evidence="2" type="ORF">H0P51_07760</name>
</gene>
<protein>
    <recommendedName>
        <fullName evidence="4">Lipoprotein LpqN</fullName>
    </recommendedName>
</protein>
<evidence type="ECO:0000313" key="2">
    <source>
        <dbReference type="EMBL" id="QLL08793.1"/>
    </source>
</evidence>
<dbReference type="KEGG" id="mgor:H0P51_07760"/>
<dbReference type="AlphaFoldDB" id="A0A7D6HWT5"/>
<evidence type="ECO:0008006" key="4">
    <source>
        <dbReference type="Google" id="ProtNLM"/>
    </source>
</evidence>
<feature type="region of interest" description="Disordered" evidence="1">
    <location>
        <begin position="1"/>
        <end position="23"/>
    </location>
</feature>
<reference evidence="2" key="2">
    <citation type="submission" date="2020-07" db="EMBL/GenBank/DDBJ databases">
        <authorList>
            <person name="Yu X."/>
        </authorList>
    </citation>
    <scope>NUCLEOTIDE SEQUENCE [LARGE SCALE GENOMIC DNA]</scope>
    <source>
        <strain evidence="2">24T</strain>
    </source>
</reference>
<evidence type="ECO:0000313" key="3">
    <source>
        <dbReference type="Proteomes" id="UP000510682"/>
    </source>
</evidence>
<organism evidence="2 3">
    <name type="scientific">Mycobacterium vicinigordonae</name>
    <dbReference type="NCBI Taxonomy" id="1719132"/>
    <lineage>
        <taxon>Bacteria</taxon>
        <taxon>Bacillati</taxon>
        <taxon>Actinomycetota</taxon>
        <taxon>Actinomycetes</taxon>
        <taxon>Mycobacteriales</taxon>
        <taxon>Mycobacteriaceae</taxon>
        <taxon>Mycobacterium</taxon>
    </lineage>
</organism>
<dbReference type="Proteomes" id="UP000510682">
    <property type="component" value="Chromosome"/>
</dbReference>
<keyword evidence="3" id="KW-1185">Reference proteome</keyword>
<dbReference type="RefSeq" id="WP_180917378.1">
    <property type="nucleotide sequence ID" value="NZ_CP059165.1"/>
</dbReference>